<evidence type="ECO:0000313" key="3">
    <source>
        <dbReference type="EMBL" id="JAC00580.1"/>
    </source>
</evidence>
<name>W8CA90_CERCA</name>
<accession>W8CA90</accession>
<reference evidence="3" key="1">
    <citation type="submission" date="2013-07" db="EMBL/GenBank/DDBJ databases">
        <authorList>
            <person name="Geib S."/>
        </authorList>
    </citation>
    <scope>NUCLEOTIDE SEQUENCE</scope>
</reference>
<dbReference type="GeneID" id="101457341"/>
<keyword evidence="3" id="KW-0675">Receptor</keyword>
<dbReference type="AlphaFoldDB" id="W8CA90"/>
<dbReference type="EMBL" id="GAMC01005976">
    <property type="protein sequence ID" value="JAC00580.1"/>
    <property type="molecule type" value="mRNA"/>
</dbReference>
<sequence>MVIQQFKALLLTIIKLFRRVLCCFSFGRRRKASFSEPVEIKIIVDRGQETLPVGTQSPNSSRLQQTNLVDRDWNSWDDSPRTVTEHIEQYRQRLAKPPTPPPAEPEPDFFTELEPVIKPQPKYYLGDDNTDKANFSRLEATTDVPIAMNADLEDWVDESVDGGWDELDTEQTKQLIREKRREMRQQRQQKMSKTAGIDTSQQRPGVQHTRT</sequence>
<dbReference type="PANTHER" id="PTHR15208">
    <property type="entry name" value="RECEPTOR-BINDING CANCER ANTIGEN EXPRESSED ON SISO CELLS CANCER ASSOCIATED SURFACE ANTIGEN RCAS1 ESTROGEN RECEPTOR-BINDING FRAGMENT- ASSOCIATED GENE 9 PROTEIN"/>
    <property type="match status" value="1"/>
</dbReference>
<dbReference type="OrthoDB" id="10017216at2759"/>
<protein>
    <submittedName>
        <fullName evidence="3">Receptor-binding cancer antigen expressed on SiSo cells</fullName>
    </submittedName>
</protein>
<proteinExistence type="evidence at transcript level"/>
<reference evidence="3" key="2">
    <citation type="journal article" date="2014" name="BMC Genomics">
        <title>A genomic perspective to assessing quality of mass-reared SIT flies used in Mediterranean fruit fly (Ceratitis capitata) eradication in California.</title>
        <authorList>
            <person name="Calla B."/>
            <person name="Hall B."/>
            <person name="Hou S."/>
            <person name="Geib S.M."/>
        </authorList>
    </citation>
    <scope>NUCLEOTIDE SEQUENCE</scope>
</reference>
<dbReference type="GO" id="GO:0030141">
    <property type="term" value="C:secretory granule"/>
    <property type="evidence" value="ECO:0007669"/>
    <property type="project" value="TreeGrafter"/>
</dbReference>
<dbReference type="PANTHER" id="PTHR15208:SF2">
    <property type="entry name" value="RECEPTOR-BINDING CANCER ANTIGEN EXPRESSED ON SISO CELLS"/>
    <property type="match status" value="1"/>
</dbReference>
<evidence type="ECO:0000256" key="1">
    <source>
        <dbReference type="SAM" id="MobiDB-lite"/>
    </source>
</evidence>
<dbReference type="InterPro" id="IPR017025">
    <property type="entry name" value="Cancer-assoc_antigen_RCAS1"/>
</dbReference>
<dbReference type="KEGG" id="ccat:101457341"/>
<organism evidence="3">
    <name type="scientific">Ceratitis capitata</name>
    <name type="common">Mediterranean fruit fly</name>
    <name type="synonym">Tephritis capitata</name>
    <dbReference type="NCBI Taxonomy" id="7213"/>
    <lineage>
        <taxon>Eukaryota</taxon>
        <taxon>Metazoa</taxon>
        <taxon>Ecdysozoa</taxon>
        <taxon>Arthropoda</taxon>
        <taxon>Hexapoda</taxon>
        <taxon>Insecta</taxon>
        <taxon>Pterygota</taxon>
        <taxon>Neoptera</taxon>
        <taxon>Endopterygota</taxon>
        <taxon>Diptera</taxon>
        <taxon>Brachycera</taxon>
        <taxon>Muscomorpha</taxon>
        <taxon>Tephritoidea</taxon>
        <taxon>Tephritidae</taxon>
        <taxon>Ceratitis</taxon>
        <taxon>Ceratitis</taxon>
    </lineage>
</organism>
<keyword evidence="2" id="KW-0732">Signal</keyword>
<feature type="signal peptide" evidence="2">
    <location>
        <begin position="1"/>
        <end position="22"/>
    </location>
</feature>
<gene>
    <name evidence="3" type="primary">RCAS1</name>
</gene>
<feature type="chain" id="PRO_5004906993" evidence="2">
    <location>
        <begin position="23"/>
        <end position="211"/>
    </location>
</feature>
<feature type="region of interest" description="Disordered" evidence="1">
    <location>
        <begin position="180"/>
        <end position="211"/>
    </location>
</feature>
<evidence type="ECO:0000256" key="2">
    <source>
        <dbReference type="SAM" id="SignalP"/>
    </source>
</evidence>